<organism evidence="1 2">
    <name type="scientific">Brassica cretica</name>
    <name type="common">Mustard</name>
    <dbReference type="NCBI Taxonomy" id="69181"/>
    <lineage>
        <taxon>Eukaryota</taxon>
        <taxon>Viridiplantae</taxon>
        <taxon>Streptophyta</taxon>
        <taxon>Embryophyta</taxon>
        <taxon>Tracheophyta</taxon>
        <taxon>Spermatophyta</taxon>
        <taxon>Magnoliopsida</taxon>
        <taxon>eudicotyledons</taxon>
        <taxon>Gunneridae</taxon>
        <taxon>Pentapetalae</taxon>
        <taxon>rosids</taxon>
        <taxon>malvids</taxon>
        <taxon>Brassicales</taxon>
        <taxon>Brassicaceae</taxon>
        <taxon>Brassiceae</taxon>
        <taxon>Brassica</taxon>
    </lineage>
</organism>
<sequence>MADSKDRYSTEKVNSAQSAILYNCEVEALSKSIHPCQSTKESSKKLEKVMLELNSFQSCIRGGYVQVKISPVQSNQVVYWVLAKSSPINQLSLA</sequence>
<protein>
    <submittedName>
        <fullName evidence="1">Uncharacterized protein</fullName>
    </submittedName>
</protein>
<evidence type="ECO:0000313" key="1">
    <source>
        <dbReference type="EMBL" id="KAF2552077.1"/>
    </source>
</evidence>
<gene>
    <name evidence="1" type="ORF">F2Q68_00035699</name>
</gene>
<accession>A0A8S9H6J8</accession>
<proteinExistence type="predicted"/>
<reference evidence="1" key="1">
    <citation type="submission" date="2019-12" db="EMBL/GenBank/DDBJ databases">
        <title>Genome sequencing and annotation of Brassica cretica.</title>
        <authorList>
            <person name="Studholme D.J."/>
            <person name="Sarris P.F."/>
        </authorList>
    </citation>
    <scope>NUCLEOTIDE SEQUENCE</scope>
    <source>
        <strain evidence="1">PFS-001/15</strain>
        <tissue evidence="1">Leaf</tissue>
    </source>
</reference>
<dbReference type="EMBL" id="QGKW02001988">
    <property type="protein sequence ID" value="KAF2552077.1"/>
    <property type="molecule type" value="Genomic_DNA"/>
</dbReference>
<name>A0A8S9H6J8_BRACR</name>
<evidence type="ECO:0000313" key="2">
    <source>
        <dbReference type="Proteomes" id="UP000712281"/>
    </source>
</evidence>
<comment type="caution">
    <text evidence="1">The sequence shown here is derived from an EMBL/GenBank/DDBJ whole genome shotgun (WGS) entry which is preliminary data.</text>
</comment>
<dbReference type="AlphaFoldDB" id="A0A8S9H6J8"/>
<dbReference type="Proteomes" id="UP000712281">
    <property type="component" value="Unassembled WGS sequence"/>
</dbReference>